<evidence type="ECO:0000256" key="7">
    <source>
        <dbReference type="ARBA" id="ARBA00023209"/>
    </source>
</evidence>
<comment type="cofactor">
    <cofactor evidence="1">
        <name>Mg(2+)</name>
        <dbReference type="ChEBI" id="CHEBI:18420"/>
    </cofactor>
</comment>
<dbReference type="GO" id="GO:0016301">
    <property type="term" value="F:kinase activity"/>
    <property type="evidence" value="ECO:0007669"/>
    <property type="project" value="UniProtKB-KW"/>
</dbReference>
<keyword evidence="7" id="KW-0444">Lipid biosynthesis</keyword>
<dbReference type="EMBL" id="DXEI01000023">
    <property type="protein sequence ID" value="HIX94042.1"/>
    <property type="molecule type" value="Genomic_DNA"/>
</dbReference>
<keyword evidence="5 10" id="KW-0418">Kinase</keyword>
<accession>A0A9D2BUH9</accession>
<dbReference type="InterPro" id="IPR016064">
    <property type="entry name" value="NAD/diacylglycerol_kinase_sf"/>
</dbReference>
<keyword evidence="6" id="KW-0067">ATP-binding</keyword>
<protein>
    <submittedName>
        <fullName evidence="10">YegS/Rv2252/BmrU family lipid kinase</fullName>
    </submittedName>
</protein>
<gene>
    <name evidence="10" type="ORF">H9846_01080</name>
</gene>
<evidence type="ECO:0000313" key="10">
    <source>
        <dbReference type="EMBL" id="HIX94042.1"/>
    </source>
</evidence>
<dbReference type="Pfam" id="PF19279">
    <property type="entry name" value="YegS_C"/>
    <property type="match status" value="1"/>
</dbReference>
<dbReference type="InterPro" id="IPR017438">
    <property type="entry name" value="ATP-NAD_kinase_N"/>
</dbReference>
<organism evidence="10 11">
    <name type="scientific">Candidatus Gemmiger excrementipullorum</name>
    <dbReference type="NCBI Taxonomy" id="2838610"/>
    <lineage>
        <taxon>Bacteria</taxon>
        <taxon>Bacillati</taxon>
        <taxon>Bacillota</taxon>
        <taxon>Clostridia</taxon>
        <taxon>Eubacteriales</taxon>
        <taxon>Gemmiger</taxon>
    </lineage>
</organism>
<dbReference type="SMART" id="SM00046">
    <property type="entry name" value="DAGKc"/>
    <property type="match status" value="1"/>
</dbReference>
<dbReference type="PANTHER" id="PTHR12358:SF54">
    <property type="entry name" value="SPHINGOSINE KINASE RELATED PROTEIN"/>
    <property type="match status" value="1"/>
</dbReference>
<evidence type="ECO:0000256" key="3">
    <source>
        <dbReference type="ARBA" id="ARBA00022679"/>
    </source>
</evidence>
<dbReference type="Gene3D" id="2.60.200.40">
    <property type="match status" value="1"/>
</dbReference>
<dbReference type="AlphaFoldDB" id="A0A9D2BUH9"/>
<dbReference type="PANTHER" id="PTHR12358">
    <property type="entry name" value="SPHINGOSINE KINASE"/>
    <property type="match status" value="1"/>
</dbReference>
<evidence type="ECO:0000256" key="5">
    <source>
        <dbReference type="ARBA" id="ARBA00022777"/>
    </source>
</evidence>
<keyword evidence="8" id="KW-1208">Phospholipid metabolism</keyword>
<dbReference type="Pfam" id="PF00781">
    <property type="entry name" value="DAGK_cat"/>
    <property type="match status" value="1"/>
</dbReference>
<reference evidence="10" key="2">
    <citation type="submission" date="2021-04" db="EMBL/GenBank/DDBJ databases">
        <authorList>
            <person name="Gilroy R."/>
        </authorList>
    </citation>
    <scope>NUCLEOTIDE SEQUENCE</scope>
    <source>
        <strain evidence="10">ChiHecec2B26-7398</strain>
    </source>
</reference>
<evidence type="ECO:0000313" key="11">
    <source>
        <dbReference type="Proteomes" id="UP000886751"/>
    </source>
</evidence>
<evidence type="ECO:0000256" key="4">
    <source>
        <dbReference type="ARBA" id="ARBA00022741"/>
    </source>
</evidence>
<proteinExistence type="inferred from homology"/>
<dbReference type="PROSITE" id="PS50146">
    <property type="entry name" value="DAGK"/>
    <property type="match status" value="1"/>
</dbReference>
<dbReference type="Gene3D" id="3.40.50.10330">
    <property type="entry name" value="Probable inorganic polyphosphate/atp-NAD kinase, domain 1"/>
    <property type="match status" value="1"/>
</dbReference>
<dbReference type="GO" id="GO:0008654">
    <property type="term" value="P:phospholipid biosynthetic process"/>
    <property type="evidence" value="ECO:0007669"/>
    <property type="project" value="UniProtKB-KW"/>
</dbReference>
<evidence type="ECO:0000256" key="2">
    <source>
        <dbReference type="ARBA" id="ARBA00005983"/>
    </source>
</evidence>
<evidence type="ECO:0000256" key="1">
    <source>
        <dbReference type="ARBA" id="ARBA00001946"/>
    </source>
</evidence>
<comment type="caution">
    <text evidence="10">The sequence shown here is derived from an EMBL/GenBank/DDBJ whole genome shotgun (WGS) entry which is preliminary data.</text>
</comment>
<evidence type="ECO:0000259" key="9">
    <source>
        <dbReference type="PROSITE" id="PS50146"/>
    </source>
</evidence>
<reference evidence="10" key="1">
    <citation type="journal article" date="2021" name="PeerJ">
        <title>Extensive microbial diversity within the chicken gut microbiome revealed by metagenomics and culture.</title>
        <authorList>
            <person name="Gilroy R."/>
            <person name="Ravi A."/>
            <person name="Getino M."/>
            <person name="Pursley I."/>
            <person name="Horton D.L."/>
            <person name="Alikhan N.F."/>
            <person name="Baker D."/>
            <person name="Gharbi K."/>
            <person name="Hall N."/>
            <person name="Watson M."/>
            <person name="Adriaenssens E.M."/>
            <person name="Foster-Nyarko E."/>
            <person name="Jarju S."/>
            <person name="Secka A."/>
            <person name="Antonio M."/>
            <person name="Oren A."/>
            <person name="Chaudhuri R.R."/>
            <person name="La Ragione R."/>
            <person name="Hildebrand F."/>
            <person name="Pallen M.J."/>
        </authorList>
    </citation>
    <scope>NUCLEOTIDE SEQUENCE</scope>
    <source>
        <strain evidence="10">ChiHecec2B26-7398</strain>
    </source>
</reference>
<keyword evidence="7" id="KW-0594">Phospholipid biosynthesis</keyword>
<dbReference type="SUPFAM" id="SSF111331">
    <property type="entry name" value="NAD kinase/diacylglycerol kinase-like"/>
    <property type="match status" value="1"/>
</dbReference>
<evidence type="ECO:0000256" key="6">
    <source>
        <dbReference type="ARBA" id="ARBA00022840"/>
    </source>
</evidence>
<dbReference type="InterPro" id="IPR045540">
    <property type="entry name" value="YegS/DAGK_C"/>
</dbReference>
<sequence>MYLWCERGAAAIRYIFLINPAAGKADATAELLPRIHAAAARAGVQPVVQITQYAGHARELAAACAAQAEPAYLYACGGDGTLNEVIQGAAGCEHIAVGCIPCGSGNDYVRNFGTQQDFLDLDAQLAACAVSVDLIRTPQGYGIEIYAAGIDAQVANGIAKWRRVPLCGGTTAYSLSILEAVCSTFRHALRIRAENFAQEGAYMMLAICNAQLYGGGYRAAPCASMDDGLLDVVLLKPVPRLRLPGLLAQYRQGKHLTPQGEVTPAFRPYLTYFRTPYIDIEVLDGKPLMTTLDGECRPQQALHAEAARRSVRILLPPQLAHNAPVLQAMGE</sequence>
<keyword evidence="7" id="KW-0443">Lipid metabolism</keyword>
<keyword evidence="4" id="KW-0547">Nucleotide-binding</keyword>
<dbReference type="GO" id="GO:0005524">
    <property type="term" value="F:ATP binding"/>
    <property type="evidence" value="ECO:0007669"/>
    <property type="project" value="UniProtKB-KW"/>
</dbReference>
<keyword evidence="3" id="KW-0808">Transferase</keyword>
<feature type="domain" description="DAGKc" evidence="9">
    <location>
        <begin position="9"/>
        <end position="141"/>
    </location>
</feature>
<dbReference type="InterPro" id="IPR050187">
    <property type="entry name" value="Lipid_Phosphate_FormReg"/>
</dbReference>
<name>A0A9D2BUH9_9FIRM</name>
<evidence type="ECO:0000256" key="8">
    <source>
        <dbReference type="ARBA" id="ARBA00023264"/>
    </source>
</evidence>
<comment type="similarity">
    <text evidence="2">Belongs to the diacylglycerol/lipid kinase family.</text>
</comment>
<dbReference type="InterPro" id="IPR001206">
    <property type="entry name" value="Diacylglycerol_kinase_cat_dom"/>
</dbReference>
<dbReference type="NCBIfam" id="TIGR00147">
    <property type="entry name" value="YegS/Rv2252/BmrU family lipid kinase"/>
    <property type="match status" value="1"/>
</dbReference>
<dbReference type="InterPro" id="IPR005218">
    <property type="entry name" value="Diacylglycerol/lipid_kinase"/>
</dbReference>
<dbReference type="Proteomes" id="UP000886751">
    <property type="component" value="Unassembled WGS sequence"/>
</dbReference>